<evidence type="ECO:0000256" key="1">
    <source>
        <dbReference type="ARBA" id="ARBA00005054"/>
    </source>
</evidence>
<dbReference type="InterPro" id="IPR002376">
    <property type="entry name" value="Formyl_transf_N"/>
</dbReference>
<dbReference type="PANTHER" id="PTHR43369:SF2">
    <property type="entry name" value="PHOSPHORIBOSYLGLYCINAMIDE FORMYLTRANSFERASE"/>
    <property type="match status" value="1"/>
</dbReference>
<dbReference type="EC" id="2.1.2.2" evidence="2"/>
<dbReference type="NCBIfam" id="TIGR00639">
    <property type="entry name" value="PurN"/>
    <property type="match status" value="1"/>
</dbReference>
<evidence type="ECO:0000256" key="3">
    <source>
        <dbReference type="ARBA" id="ARBA00022679"/>
    </source>
</evidence>
<evidence type="ECO:0000259" key="5">
    <source>
        <dbReference type="Pfam" id="PF00551"/>
    </source>
</evidence>
<gene>
    <name evidence="6" type="ORF">CL943_02680</name>
</gene>
<keyword evidence="4" id="KW-0658">Purine biosynthesis</keyword>
<dbReference type="HAMAP" id="MF_01930">
    <property type="entry name" value="PurN"/>
    <property type="match status" value="1"/>
</dbReference>
<dbReference type="PANTHER" id="PTHR43369">
    <property type="entry name" value="PHOSPHORIBOSYLGLYCINAMIDE FORMYLTRANSFERASE"/>
    <property type="match status" value="1"/>
</dbReference>
<reference evidence="7" key="1">
    <citation type="submission" date="2017-09" db="EMBL/GenBank/DDBJ databases">
        <title>The Reconstruction of 2,631 Draft Metagenome-Assembled Genomes from the Global Oceans.</title>
        <authorList>
            <person name="Tully B.J."/>
            <person name="Graham E.D."/>
            <person name="Heidelberg J.F."/>
        </authorList>
    </citation>
    <scope>NUCLEOTIDE SEQUENCE [LARGE SCALE GENOMIC DNA]</scope>
</reference>
<dbReference type="InterPro" id="IPR036477">
    <property type="entry name" value="Formyl_transf_N_sf"/>
</dbReference>
<evidence type="ECO:0000313" key="6">
    <source>
        <dbReference type="EMBL" id="MAG22186.1"/>
    </source>
</evidence>
<dbReference type="Pfam" id="PF00551">
    <property type="entry name" value="Formyl_trans_N"/>
    <property type="match status" value="1"/>
</dbReference>
<dbReference type="GO" id="GO:0005829">
    <property type="term" value="C:cytosol"/>
    <property type="evidence" value="ECO:0007669"/>
    <property type="project" value="TreeGrafter"/>
</dbReference>
<feature type="domain" description="Formyl transferase N-terminal" evidence="5">
    <location>
        <begin position="8"/>
        <end position="186"/>
    </location>
</feature>
<protein>
    <recommendedName>
        <fullName evidence="2">phosphoribosylglycinamide formyltransferase 1</fullName>
        <ecNumber evidence="2">2.1.2.2</ecNumber>
    </recommendedName>
</protein>
<sequence length="205" mass="22913">MEKIVLGVLASTNATDLQAVIDAIQAKKLPAEIACLISNKEKAFALKRAEKHGIESIFLDPNDFSSTEEYDSKLVQLLTEHKVDLVLLIGYNKVLSKPFVEAFQEKAMNIHPSLLPAFKGWYKSVYEDVFDYGCKVTGCTLFFISDEPDAGPIIAQKAVDIAENETFDSIKEKVQKAEQEIIIKAVKLFCEDKLKVEGNKVRVLE</sequence>
<comment type="caution">
    <text evidence="6">The sequence shown here is derived from an EMBL/GenBank/DDBJ whole genome shotgun (WGS) entry which is preliminary data.</text>
</comment>
<dbReference type="Proteomes" id="UP000226592">
    <property type="component" value="Unassembled WGS sequence"/>
</dbReference>
<name>A0A2D6M189_9ARCH</name>
<accession>A0A2D6M189</accession>
<proteinExistence type="inferred from homology"/>
<comment type="pathway">
    <text evidence="1">Purine metabolism; IMP biosynthesis via de novo pathway; N(2)-formyl-N(1)-(5-phospho-D-ribosyl)glycinamide from N(1)-(5-phospho-D-ribosyl)glycinamide (10-formyl THF route): step 1/1.</text>
</comment>
<dbReference type="InterPro" id="IPR004607">
    <property type="entry name" value="GART"/>
</dbReference>
<dbReference type="GO" id="GO:0006189">
    <property type="term" value="P:'de novo' IMP biosynthetic process"/>
    <property type="evidence" value="ECO:0007669"/>
    <property type="project" value="InterPro"/>
</dbReference>
<organism evidence="6 7">
    <name type="scientific">Candidatus Iainarchaeum sp</name>
    <dbReference type="NCBI Taxonomy" id="3101447"/>
    <lineage>
        <taxon>Archaea</taxon>
        <taxon>Candidatus Iainarchaeota</taxon>
        <taxon>Candidatus Iainarchaeia</taxon>
        <taxon>Candidatus Iainarchaeales</taxon>
        <taxon>Candidatus Iainarchaeaceae</taxon>
        <taxon>Candidatus Iainarchaeum</taxon>
    </lineage>
</organism>
<dbReference type="GO" id="GO:0004644">
    <property type="term" value="F:phosphoribosylglycinamide formyltransferase activity"/>
    <property type="evidence" value="ECO:0007669"/>
    <property type="project" value="UniProtKB-EC"/>
</dbReference>
<dbReference type="CDD" id="cd08645">
    <property type="entry name" value="FMT_core_GART"/>
    <property type="match status" value="1"/>
</dbReference>
<keyword evidence="3 6" id="KW-0808">Transferase</keyword>
<dbReference type="Gene3D" id="3.40.50.170">
    <property type="entry name" value="Formyl transferase, N-terminal domain"/>
    <property type="match status" value="1"/>
</dbReference>
<evidence type="ECO:0000256" key="2">
    <source>
        <dbReference type="ARBA" id="ARBA00012254"/>
    </source>
</evidence>
<evidence type="ECO:0000256" key="4">
    <source>
        <dbReference type="ARBA" id="ARBA00022755"/>
    </source>
</evidence>
<dbReference type="SUPFAM" id="SSF53328">
    <property type="entry name" value="Formyltransferase"/>
    <property type="match status" value="1"/>
</dbReference>
<dbReference type="AlphaFoldDB" id="A0A2D6M189"/>
<evidence type="ECO:0000313" key="7">
    <source>
        <dbReference type="Proteomes" id="UP000226592"/>
    </source>
</evidence>
<dbReference type="EMBL" id="NZBU01000008">
    <property type="protein sequence ID" value="MAG22186.1"/>
    <property type="molecule type" value="Genomic_DNA"/>
</dbReference>